<gene>
    <name evidence="9" type="ORF">ABM479_35445</name>
</gene>
<evidence type="ECO:0000256" key="3">
    <source>
        <dbReference type="ARBA" id="ARBA00022896"/>
    </source>
</evidence>
<reference evidence="9" key="1">
    <citation type="submission" date="2024-06" db="EMBL/GenBank/DDBJ databases">
        <authorList>
            <person name="Li T."/>
            <person name="Gao R."/>
        </authorList>
    </citation>
    <scope>NUCLEOTIDE SEQUENCE</scope>
    <source>
        <strain evidence="9">ZPR3</strain>
        <plasmid evidence="9">unnamed5</plasmid>
    </source>
</reference>
<dbReference type="GO" id="GO:0006974">
    <property type="term" value="P:DNA damage response"/>
    <property type="evidence" value="ECO:0007669"/>
    <property type="project" value="TreeGrafter"/>
</dbReference>
<dbReference type="InterPro" id="IPR005123">
    <property type="entry name" value="Oxoglu/Fe-dep_dioxygenase_dom"/>
</dbReference>
<dbReference type="Pfam" id="PF13640">
    <property type="entry name" value="2OG-FeII_Oxy_3"/>
    <property type="match status" value="1"/>
</dbReference>
<dbReference type="InterPro" id="IPR006620">
    <property type="entry name" value="Pro_4_hyd_alph"/>
</dbReference>
<dbReference type="InterPro" id="IPR044862">
    <property type="entry name" value="Pro_4_hyd_alph_FE2OG_OXY"/>
</dbReference>
<dbReference type="InterPro" id="IPR023550">
    <property type="entry name" value="PKHD_hydroxylase"/>
</dbReference>
<evidence type="ECO:0000256" key="1">
    <source>
        <dbReference type="ARBA" id="ARBA00001961"/>
    </source>
</evidence>
<dbReference type="GO" id="GO:0006879">
    <property type="term" value="P:intracellular iron ion homeostasis"/>
    <property type="evidence" value="ECO:0007669"/>
    <property type="project" value="TreeGrafter"/>
</dbReference>
<keyword evidence="9" id="KW-0614">Plasmid</keyword>
<proteinExistence type="inferred from homology"/>
<dbReference type="PANTHER" id="PTHR41536:SF1">
    <property type="entry name" value="PKHD-TYPE HYDROXYLASE YBIX"/>
    <property type="match status" value="1"/>
</dbReference>
<organism evidence="9">
    <name type="scientific">Rhizobium sp. ZPR3</name>
    <dbReference type="NCBI Taxonomy" id="3158967"/>
    <lineage>
        <taxon>Bacteria</taxon>
        <taxon>Pseudomonadati</taxon>
        <taxon>Pseudomonadota</taxon>
        <taxon>Alphaproteobacteria</taxon>
        <taxon>Hyphomicrobiales</taxon>
        <taxon>Rhizobiaceae</taxon>
        <taxon>Rhizobium/Agrobacterium group</taxon>
        <taxon>Rhizobium</taxon>
    </lineage>
</organism>
<evidence type="ECO:0000256" key="7">
    <source>
        <dbReference type="HAMAP-Rule" id="MF_00657"/>
    </source>
</evidence>
<dbReference type="GO" id="GO:0005506">
    <property type="term" value="F:iron ion binding"/>
    <property type="evidence" value="ECO:0007669"/>
    <property type="project" value="UniProtKB-UniRule"/>
</dbReference>
<dbReference type="InterPro" id="IPR041097">
    <property type="entry name" value="PKHD_C"/>
</dbReference>
<dbReference type="NCBIfam" id="NF003975">
    <property type="entry name" value="PRK05467.1-4"/>
    <property type="match status" value="1"/>
</dbReference>
<dbReference type="GO" id="GO:0016706">
    <property type="term" value="F:2-oxoglutarate-dependent dioxygenase activity"/>
    <property type="evidence" value="ECO:0007669"/>
    <property type="project" value="UniProtKB-UniRule"/>
</dbReference>
<geneLocation type="plasmid" evidence="9">
    <name>unnamed5</name>
</geneLocation>
<protein>
    <submittedName>
        <fullName evidence="9">Fe2+-dependent dioxygenase</fullName>
    </submittedName>
</protein>
<feature type="binding site" evidence="7">
    <location>
        <position position="162"/>
    </location>
    <ligand>
        <name>2-oxoglutarate</name>
        <dbReference type="ChEBI" id="CHEBI:16810"/>
    </ligand>
</feature>
<dbReference type="GO" id="GO:0031418">
    <property type="term" value="F:L-ascorbic acid binding"/>
    <property type="evidence" value="ECO:0007669"/>
    <property type="project" value="UniProtKB-KW"/>
</dbReference>
<evidence type="ECO:0000256" key="4">
    <source>
        <dbReference type="ARBA" id="ARBA00022964"/>
    </source>
</evidence>
<dbReference type="SMART" id="SM00702">
    <property type="entry name" value="P4Hc"/>
    <property type="match status" value="1"/>
</dbReference>
<evidence type="ECO:0000313" key="9">
    <source>
        <dbReference type="EMBL" id="XBT98140.1"/>
    </source>
</evidence>
<keyword evidence="3 7" id="KW-0847">Vitamin C</keyword>
<keyword evidence="2 7" id="KW-0479">Metal-binding</keyword>
<dbReference type="HAMAP" id="MF_00657">
    <property type="entry name" value="Hydroxyl_YbiX"/>
    <property type="match status" value="1"/>
</dbReference>
<keyword evidence="5 7" id="KW-0560">Oxidoreductase</keyword>
<evidence type="ECO:0000256" key="6">
    <source>
        <dbReference type="ARBA" id="ARBA00023004"/>
    </source>
</evidence>
<feature type="binding site" evidence="7">
    <location>
        <position position="95"/>
    </location>
    <ligand>
        <name>Fe cation</name>
        <dbReference type="ChEBI" id="CHEBI:24875"/>
    </ligand>
</feature>
<comment type="cofactor">
    <cofactor evidence="7">
        <name>Fe(2+)</name>
        <dbReference type="ChEBI" id="CHEBI:29033"/>
    </cofactor>
    <text evidence="7">Binds 1 Fe(2+) ion per subunit.</text>
</comment>
<dbReference type="Gene3D" id="2.60.120.620">
    <property type="entry name" value="q2cbj1_9rhob like domain"/>
    <property type="match status" value="1"/>
</dbReference>
<name>A0AAU7S707_9HYPH</name>
<dbReference type="PROSITE" id="PS51471">
    <property type="entry name" value="FE2OG_OXY"/>
    <property type="match status" value="1"/>
</dbReference>
<comment type="cofactor">
    <cofactor evidence="1 7">
        <name>L-ascorbate</name>
        <dbReference type="ChEBI" id="CHEBI:38290"/>
    </cofactor>
</comment>
<dbReference type="NCBIfam" id="NF003974">
    <property type="entry name" value="PRK05467.1-3"/>
    <property type="match status" value="1"/>
</dbReference>
<sequence length="219" mass="24445">MFRLKNVLSADELVSIGNLLDGASWSDGRLTAGWQAKDVKNNLQISAEDAKLSSLTEIVSAALNRHTVFQFAARPKLFVPPLFSRYVPGMAYGDHVDDPIIRGMRTDLSLTLFLSEPESYDGGELVIETPSGSEAIKLPPGEAILYPSTMIHRVEAVTNGERLVAVTWVRSLVRDWHKREILLDLDMARQEIMHRHGKSHELDLIAKAAANLMREWADD</sequence>
<keyword evidence="4 7" id="KW-0223">Dioxygenase</keyword>
<dbReference type="Pfam" id="PF18331">
    <property type="entry name" value="PKHD_C"/>
    <property type="match status" value="1"/>
</dbReference>
<evidence type="ECO:0000259" key="8">
    <source>
        <dbReference type="PROSITE" id="PS51471"/>
    </source>
</evidence>
<keyword evidence="6 7" id="KW-0408">Iron</keyword>
<dbReference type="AlphaFoldDB" id="A0AAU7S707"/>
<feature type="binding site" evidence="7">
    <location>
        <position position="97"/>
    </location>
    <ligand>
        <name>Fe cation</name>
        <dbReference type="ChEBI" id="CHEBI:24875"/>
    </ligand>
</feature>
<dbReference type="EMBL" id="CP157965">
    <property type="protein sequence ID" value="XBT98140.1"/>
    <property type="molecule type" value="Genomic_DNA"/>
</dbReference>
<dbReference type="RefSeq" id="WP_349963437.1">
    <property type="nucleotide sequence ID" value="NZ_CP157965.1"/>
</dbReference>
<dbReference type="Gene3D" id="4.10.860.20">
    <property type="entry name" value="Rabenosyn, Rab binding domain"/>
    <property type="match status" value="1"/>
</dbReference>
<feature type="binding site" evidence="7">
    <location>
        <position position="152"/>
    </location>
    <ligand>
        <name>Fe cation</name>
        <dbReference type="ChEBI" id="CHEBI:24875"/>
    </ligand>
</feature>
<feature type="domain" description="Fe2OG dioxygenase" evidence="8">
    <location>
        <begin position="77"/>
        <end position="171"/>
    </location>
</feature>
<accession>A0AAU7S707</accession>
<evidence type="ECO:0000256" key="2">
    <source>
        <dbReference type="ARBA" id="ARBA00022723"/>
    </source>
</evidence>
<dbReference type="PANTHER" id="PTHR41536">
    <property type="entry name" value="PKHD-TYPE HYDROXYLASE YBIX"/>
    <property type="match status" value="1"/>
</dbReference>
<evidence type="ECO:0000256" key="5">
    <source>
        <dbReference type="ARBA" id="ARBA00023002"/>
    </source>
</evidence>